<name>A0A382C457_9ZZZZ</name>
<dbReference type="SUPFAM" id="SSF53474">
    <property type="entry name" value="alpha/beta-Hydrolases"/>
    <property type="match status" value="1"/>
</dbReference>
<gene>
    <name evidence="2" type="ORF">METZ01_LOCUS173493</name>
</gene>
<proteinExistence type="predicted"/>
<reference evidence="2" key="1">
    <citation type="submission" date="2018-05" db="EMBL/GenBank/DDBJ databases">
        <authorList>
            <person name="Lanie J.A."/>
            <person name="Ng W.-L."/>
            <person name="Kazmierczak K.M."/>
            <person name="Andrzejewski T.M."/>
            <person name="Davidsen T.M."/>
            <person name="Wayne K.J."/>
            <person name="Tettelin H."/>
            <person name="Glass J.I."/>
            <person name="Rusch D."/>
            <person name="Podicherti R."/>
            <person name="Tsui H.-C.T."/>
            <person name="Winkler M.E."/>
        </authorList>
    </citation>
    <scope>NUCLEOTIDE SEQUENCE</scope>
</reference>
<evidence type="ECO:0000259" key="1">
    <source>
        <dbReference type="Pfam" id="PF12146"/>
    </source>
</evidence>
<organism evidence="2">
    <name type="scientific">marine metagenome</name>
    <dbReference type="NCBI Taxonomy" id="408172"/>
    <lineage>
        <taxon>unclassified sequences</taxon>
        <taxon>metagenomes</taxon>
        <taxon>ecological metagenomes</taxon>
    </lineage>
</organism>
<sequence length="273" mass="30240">MKTVLFALLSGIALYAVLVMVLFATQRSLLYLPSREKPDLSAHEGTSLQEIGLQTEDALVLKSWFAQPSQNRDGLTVLLLHGNAGHIGHRVDKFRRILDAGYGFLLLEYRGFGGNPGKPTEAGLRLDAQSALQFLVEHGIPHEKVILYGESLGSGIAVRLAAEHHFAALILEAPYTSIADVAQRHYRFLPARWLVRDRYETYPYLGKIRSPVMLIHGESDSIIDVSFGKRVFGALPEPKSAWFVPNAGHNDLPLFGLQTQVLDYLARIRGGSQ</sequence>
<dbReference type="InterPro" id="IPR022742">
    <property type="entry name" value="Hydrolase_4"/>
</dbReference>
<protein>
    <recommendedName>
        <fullName evidence="1">Serine aminopeptidase S33 domain-containing protein</fullName>
    </recommendedName>
</protein>
<feature type="domain" description="Serine aminopeptidase S33" evidence="1">
    <location>
        <begin position="76"/>
        <end position="187"/>
    </location>
</feature>
<accession>A0A382C457</accession>
<dbReference type="EMBL" id="UINC01032642">
    <property type="protein sequence ID" value="SVB20639.1"/>
    <property type="molecule type" value="Genomic_DNA"/>
</dbReference>
<dbReference type="InterPro" id="IPR029058">
    <property type="entry name" value="AB_hydrolase_fold"/>
</dbReference>
<dbReference type="Pfam" id="PF12146">
    <property type="entry name" value="Hydrolase_4"/>
    <property type="match status" value="1"/>
</dbReference>
<dbReference type="PANTHER" id="PTHR12277">
    <property type="entry name" value="ALPHA/BETA HYDROLASE DOMAIN-CONTAINING PROTEIN"/>
    <property type="match status" value="1"/>
</dbReference>
<dbReference type="Gene3D" id="3.40.50.1820">
    <property type="entry name" value="alpha/beta hydrolase"/>
    <property type="match status" value="1"/>
</dbReference>
<evidence type="ECO:0000313" key="2">
    <source>
        <dbReference type="EMBL" id="SVB20639.1"/>
    </source>
</evidence>
<dbReference type="AlphaFoldDB" id="A0A382C457"/>